<dbReference type="EMBL" id="LGRX02001730">
    <property type="protein sequence ID" value="KAK3285636.1"/>
    <property type="molecule type" value="Genomic_DNA"/>
</dbReference>
<evidence type="ECO:0000256" key="1">
    <source>
        <dbReference type="SAM" id="MobiDB-lite"/>
    </source>
</evidence>
<evidence type="ECO:0000313" key="3">
    <source>
        <dbReference type="Proteomes" id="UP001190700"/>
    </source>
</evidence>
<comment type="caution">
    <text evidence="2">The sequence shown here is derived from an EMBL/GenBank/DDBJ whole genome shotgun (WGS) entry which is preliminary data.</text>
</comment>
<accession>A0AAE0GYB0</accession>
<name>A0AAE0GYB0_9CHLO</name>
<protein>
    <submittedName>
        <fullName evidence="2">Uncharacterized protein</fullName>
    </submittedName>
</protein>
<sequence>MSQLRQKSLAEALRTARKAGASSPSPTPGDGRSPTPGSTPEKRRIATMASQRSTPTSLRPAPSPFEFFNNPSVLVSTPVELGREEEFAENLSYAFAYSTDLVTVLKSGGFNPKTGLTLDNEEAESDFTVLLAGLGHVLFPISYAEFSKLLDLENDHEFYHITLNEILFTILPVVLRGTALALYHEAVRSHPADGRYWSKLRASVVDEDSDPAPQLTVIRKLGDKHAHLNPDYSEAKRVKDLWHVLASSAKLSPFVTPPYLNIIRAPWWQGLLFLRPLPPVKKPTFNSLSAKNADIKPVGEWTAQPGALTKRWAGTGYPCLVCFRLWNLTDTHPDTKGACPYTCREAFAQGRAPPTAKPAGSRPPPAAAASASAAMFGAPDAAQAPAPESVVPTEPPPTGVASFMTFRVDQQASWVGPSIDDDVALHAVSQDADQFALDEPDDSMYPAFREPALTPDRAAEI</sequence>
<feature type="region of interest" description="Disordered" evidence="1">
    <location>
        <begin position="351"/>
        <end position="375"/>
    </location>
</feature>
<dbReference type="AlphaFoldDB" id="A0AAE0GYB0"/>
<keyword evidence="3" id="KW-1185">Reference proteome</keyword>
<organism evidence="2 3">
    <name type="scientific">Cymbomonas tetramitiformis</name>
    <dbReference type="NCBI Taxonomy" id="36881"/>
    <lineage>
        <taxon>Eukaryota</taxon>
        <taxon>Viridiplantae</taxon>
        <taxon>Chlorophyta</taxon>
        <taxon>Pyramimonadophyceae</taxon>
        <taxon>Pyramimonadales</taxon>
        <taxon>Pyramimonadaceae</taxon>
        <taxon>Cymbomonas</taxon>
    </lineage>
</organism>
<feature type="region of interest" description="Disordered" evidence="1">
    <location>
        <begin position="438"/>
        <end position="461"/>
    </location>
</feature>
<feature type="region of interest" description="Disordered" evidence="1">
    <location>
        <begin position="1"/>
        <end position="64"/>
    </location>
</feature>
<feature type="compositionally biased region" description="Polar residues" evidence="1">
    <location>
        <begin position="48"/>
        <end position="57"/>
    </location>
</feature>
<reference evidence="2 3" key="1">
    <citation type="journal article" date="2015" name="Genome Biol. Evol.">
        <title>Comparative Genomics of a Bacterivorous Green Alga Reveals Evolutionary Causalities and Consequences of Phago-Mixotrophic Mode of Nutrition.</title>
        <authorList>
            <person name="Burns J.A."/>
            <person name="Paasch A."/>
            <person name="Narechania A."/>
            <person name="Kim E."/>
        </authorList>
    </citation>
    <scope>NUCLEOTIDE SEQUENCE [LARGE SCALE GENOMIC DNA]</scope>
    <source>
        <strain evidence="2 3">PLY_AMNH</strain>
    </source>
</reference>
<proteinExistence type="predicted"/>
<dbReference type="Proteomes" id="UP001190700">
    <property type="component" value="Unassembled WGS sequence"/>
</dbReference>
<gene>
    <name evidence="2" type="ORF">CYMTET_6766</name>
</gene>
<evidence type="ECO:0000313" key="2">
    <source>
        <dbReference type="EMBL" id="KAK3285636.1"/>
    </source>
</evidence>